<proteinExistence type="inferred from homology"/>
<keyword evidence="5 10" id="KW-0697">Rotamase</keyword>
<sequence length="394" mass="43455">MRKKILALALCLALTAGMAACGKDNQEGQGDSSAASTESNTQAEQGESSAAPTESTIPVPAETAPEKVALENDQLALAEYTGLKVLRVTPEDIEANTLTNRKNNFLASHSEEITNRPAEEGDMVAVDFSGALDGVKFDGGTGSTDDLVLGSGSMIPGFEDGIIGMELGETKDVTAKFPDTYSNNPDLAGKEAVFTITLNKIIFTPSELTDELVKEYTDYDSLEAWENAAREDLAHSLMTQEMWDAYIKTCQVKEYPEDKIKDYTERMTSFYEQLAQANGMTMDQLLSQGMGITREEFDATVDMYAKNDTAKPMIAQAIADKEGIALSDEEYESRISYFMEISGHYDKDAFFEQYSEEYLRSYMLQQKVQDFMLEKAELNEPEETEAETTTLAAK</sequence>
<dbReference type="EC" id="5.2.1.8" evidence="10"/>
<evidence type="ECO:0000256" key="1">
    <source>
        <dbReference type="ARBA" id="ARBA00000971"/>
    </source>
</evidence>
<evidence type="ECO:0000256" key="9">
    <source>
        <dbReference type="ARBA" id="ARBA00024849"/>
    </source>
</evidence>
<protein>
    <recommendedName>
        <fullName evidence="10">peptidylprolyl isomerase</fullName>
        <ecNumber evidence="10">5.2.1.8</ecNumber>
    </recommendedName>
</protein>
<dbReference type="Proteomes" id="UP000292927">
    <property type="component" value="Unassembled WGS sequence"/>
</dbReference>
<reference evidence="14 15" key="1">
    <citation type="submission" date="2019-02" db="EMBL/GenBank/DDBJ databases">
        <title>Genomic Encyclopedia of Type Strains, Phase IV (KMG-IV): sequencing the most valuable type-strain genomes for metagenomic binning, comparative biology and taxonomic classification.</title>
        <authorList>
            <person name="Goeker M."/>
        </authorList>
    </citation>
    <scope>NUCLEOTIDE SEQUENCE [LARGE SCALE GENOMIC DNA]</scope>
    <source>
        <strain evidence="14 15">DSM 29486</strain>
    </source>
</reference>
<dbReference type="GO" id="GO:0003755">
    <property type="term" value="F:peptidyl-prolyl cis-trans isomerase activity"/>
    <property type="evidence" value="ECO:0007669"/>
    <property type="project" value="UniProtKB-KW"/>
</dbReference>
<evidence type="ECO:0000256" key="12">
    <source>
        <dbReference type="SAM" id="SignalP"/>
    </source>
</evidence>
<dbReference type="InterPro" id="IPR008880">
    <property type="entry name" value="Trigger_fac_C"/>
</dbReference>
<dbReference type="GO" id="GO:0005737">
    <property type="term" value="C:cytoplasm"/>
    <property type="evidence" value="ECO:0007669"/>
    <property type="project" value="UniProtKB-SubCell"/>
</dbReference>
<feature type="compositionally biased region" description="Polar residues" evidence="11">
    <location>
        <begin position="27"/>
        <end position="56"/>
    </location>
</feature>
<evidence type="ECO:0000313" key="15">
    <source>
        <dbReference type="Proteomes" id="UP000292927"/>
    </source>
</evidence>
<dbReference type="PROSITE" id="PS51257">
    <property type="entry name" value="PROKAR_LIPOPROTEIN"/>
    <property type="match status" value="1"/>
</dbReference>
<dbReference type="Gene3D" id="3.10.50.40">
    <property type="match status" value="1"/>
</dbReference>
<comment type="subcellular location">
    <subcellularLocation>
        <location evidence="2">Cytoplasm</location>
    </subcellularLocation>
</comment>
<evidence type="ECO:0000313" key="14">
    <source>
        <dbReference type="EMBL" id="RZT00471.1"/>
    </source>
</evidence>
<dbReference type="InterPro" id="IPR027304">
    <property type="entry name" value="Trigger_fact/SurA_dom_sf"/>
</dbReference>
<comment type="caution">
    <text evidence="14">The sequence shown here is derived from an EMBL/GenBank/DDBJ whole genome shotgun (WGS) entry which is preliminary data.</text>
</comment>
<keyword evidence="8" id="KW-0131">Cell cycle</keyword>
<dbReference type="EMBL" id="SGXF01000003">
    <property type="protein sequence ID" value="RZT00471.1"/>
    <property type="molecule type" value="Genomic_DNA"/>
</dbReference>
<gene>
    <name evidence="14" type="ORF">EV209_1782</name>
</gene>
<keyword evidence="12" id="KW-0732">Signal</keyword>
<evidence type="ECO:0000256" key="8">
    <source>
        <dbReference type="ARBA" id="ARBA00023306"/>
    </source>
</evidence>
<comment type="catalytic activity">
    <reaction evidence="1 10">
        <text>[protein]-peptidylproline (omega=180) = [protein]-peptidylproline (omega=0)</text>
        <dbReference type="Rhea" id="RHEA:16237"/>
        <dbReference type="Rhea" id="RHEA-COMP:10747"/>
        <dbReference type="Rhea" id="RHEA-COMP:10748"/>
        <dbReference type="ChEBI" id="CHEBI:83833"/>
        <dbReference type="ChEBI" id="CHEBI:83834"/>
        <dbReference type="EC" id="5.2.1.8"/>
    </reaction>
</comment>
<organism evidence="14 15">
    <name type="scientific">Cuneatibacter caecimuris</name>
    <dbReference type="NCBI Taxonomy" id="1796618"/>
    <lineage>
        <taxon>Bacteria</taxon>
        <taxon>Bacillati</taxon>
        <taxon>Bacillota</taxon>
        <taxon>Clostridia</taxon>
        <taxon>Lachnospirales</taxon>
        <taxon>Lachnospiraceae</taxon>
        <taxon>Cuneatibacter</taxon>
    </lineage>
</organism>
<evidence type="ECO:0000259" key="13">
    <source>
        <dbReference type="PROSITE" id="PS50059"/>
    </source>
</evidence>
<dbReference type="RefSeq" id="WP_130435082.1">
    <property type="nucleotide sequence ID" value="NZ_SGXF01000003.1"/>
</dbReference>
<feature type="chain" id="PRO_5038347381" description="peptidylprolyl isomerase" evidence="12">
    <location>
        <begin position="20"/>
        <end position="394"/>
    </location>
</feature>
<keyword evidence="7 10" id="KW-0413">Isomerase</keyword>
<dbReference type="InterPro" id="IPR037041">
    <property type="entry name" value="Trigger_fac_C_sf"/>
</dbReference>
<feature type="signal peptide" evidence="12">
    <location>
        <begin position="1"/>
        <end position="19"/>
    </location>
</feature>
<comment type="similarity">
    <text evidence="3">Belongs to the FKBP-type PPIase family. Tig subfamily.</text>
</comment>
<evidence type="ECO:0000256" key="3">
    <source>
        <dbReference type="ARBA" id="ARBA00005464"/>
    </source>
</evidence>
<dbReference type="InterPro" id="IPR001179">
    <property type="entry name" value="PPIase_FKBP_dom"/>
</dbReference>
<dbReference type="GO" id="GO:0015031">
    <property type="term" value="P:protein transport"/>
    <property type="evidence" value="ECO:0007669"/>
    <property type="project" value="InterPro"/>
</dbReference>
<evidence type="ECO:0000256" key="6">
    <source>
        <dbReference type="ARBA" id="ARBA00023186"/>
    </source>
</evidence>
<dbReference type="FunFam" id="3.10.50.40:FF:000001">
    <property type="entry name" value="Trigger factor"/>
    <property type="match status" value="1"/>
</dbReference>
<dbReference type="PROSITE" id="PS50059">
    <property type="entry name" value="FKBP_PPIASE"/>
    <property type="match status" value="1"/>
</dbReference>
<evidence type="ECO:0000256" key="5">
    <source>
        <dbReference type="ARBA" id="ARBA00023110"/>
    </source>
</evidence>
<keyword evidence="15" id="KW-1185">Reference proteome</keyword>
<name>A0A4Q7PKT2_9FIRM</name>
<dbReference type="Pfam" id="PF00254">
    <property type="entry name" value="FKBP_C"/>
    <property type="match status" value="1"/>
</dbReference>
<accession>A0A4Q7PKT2</accession>
<comment type="function">
    <text evidence="9">Involved in protein export. Acts as a chaperone by maintaining the newly synthesized protein in an open conformation. Functions as a peptidyl-prolyl cis-trans isomerase.</text>
</comment>
<evidence type="ECO:0000256" key="2">
    <source>
        <dbReference type="ARBA" id="ARBA00004496"/>
    </source>
</evidence>
<dbReference type="SUPFAM" id="SSF109998">
    <property type="entry name" value="Triger factor/SurA peptide-binding domain-like"/>
    <property type="match status" value="1"/>
</dbReference>
<feature type="domain" description="PPIase FKBP-type" evidence="13">
    <location>
        <begin position="121"/>
        <end position="212"/>
    </location>
</feature>
<evidence type="ECO:0000256" key="10">
    <source>
        <dbReference type="PROSITE-ProRule" id="PRU00277"/>
    </source>
</evidence>
<keyword evidence="4" id="KW-0132">Cell division</keyword>
<dbReference type="InterPro" id="IPR046357">
    <property type="entry name" value="PPIase_dom_sf"/>
</dbReference>
<dbReference type="GO" id="GO:0006457">
    <property type="term" value="P:protein folding"/>
    <property type="evidence" value="ECO:0007669"/>
    <property type="project" value="InterPro"/>
</dbReference>
<dbReference type="AlphaFoldDB" id="A0A4Q7PKT2"/>
<feature type="region of interest" description="Disordered" evidence="11">
    <location>
        <begin position="24"/>
        <end position="58"/>
    </location>
</feature>
<dbReference type="Pfam" id="PF05698">
    <property type="entry name" value="Trigger_C"/>
    <property type="match status" value="1"/>
</dbReference>
<dbReference type="Gene3D" id="1.10.3120.10">
    <property type="entry name" value="Trigger factor, C-terminal domain"/>
    <property type="match status" value="1"/>
</dbReference>
<evidence type="ECO:0000256" key="7">
    <source>
        <dbReference type="ARBA" id="ARBA00023235"/>
    </source>
</evidence>
<evidence type="ECO:0000256" key="11">
    <source>
        <dbReference type="SAM" id="MobiDB-lite"/>
    </source>
</evidence>
<keyword evidence="6" id="KW-0143">Chaperone</keyword>
<dbReference type="GO" id="GO:0051301">
    <property type="term" value="P:cell division"/>
    <property type="evidence" value="ECO:0007669"/>
    <property type="project" value="UniProtKB-KW"/>
</dbReference>
<evidence type="ECO:0000256" key="4">
    <source>
        <dbReference type="ARBA" id="ARBA00022618"/>
    </source>
</evidence>
<dbReference type="SUPFAM" id="SSF54534">
    <property type="entry name" value="FKBP-like"/>
    <property type="match status" value="1"/>
</dbReference>
<dbReference type="OrthoDB" id="9767721at2"/>